<evidence type="ECO:0000313" key="3">
    <source>
        <dbReference type="EMBL" id="EOB12682.1"/>
    </source>
</evidence>
<keyword evidence="4" id="KW-1185">Reference proteome</keyword>
<dbReference type="Proteomes" id="UP000016927">
    <property type="component" value="Unassembled WGS sequence"/>
</dbReference>
<sequence length="317" mass="36491">MVMPRLGLTLNHDSIMYLTYPLYGLIPLHTPYHSNSSHTPLQPPPPHKYPLFTTTMPNLSKFRNLNIKTYLNDILPQFEKSILISDLNFIEKIRKEVDTEIFKSFLLNSDSLLEVLYTYESVKSNLNYLEDIKNDLKINKNENDGFIDFNKLEEFRSVLRNFTSEVDSYDTGSRILIHFDIFLDENDNKNIFLLTNDILIIGKIDSRTRKYQLVNAYSYLIVDIKIKDGGSSSDGDDSMDGRSGGSMDQRGSSEDGSNGDGYQVMNKVPKEKILLTITIILPLITTPHFYTWSFLNLLLNLKVIRRVLINSILFLKI</sequence>
<evidence type="ECO:0000313" key="4">
    <source>
        <dbReference type="Proteomes" id="UP000016927"/>
    </source>
</evidence>
<keyword evidence="2" id="KW-0472">Membrane</keyword>
<dbReference type="HOGENOM" id="CLU_877422_0_0_1"/>
<dbReference type="EMBL" id="KB909289">
    <property type="protein sequence ID" value="EOB12682.1"/>
    <property type="molecule type" value="Genomic_DNA"/>
</dbReference>
<evidence type="ECO:0000256" key="2">
    <source>
        <dbReference type="SAM" id="Phobius"/>
    </source>
</evidence>
<dbReference type="AlphaFoldDB" id="R0KR43"/>
<reference evidence="3 4" key="1">
    <citation type="journal article" date="2013" name="BMC Genomics">
        <title>Comparative genomics of parasitic silkworm microsporidia reveal an association between genome expansion and host adaptation.</title>
        <authorList>
            <person name="Pan G."/>
            <person name="Xu J."/>
            <person name="Li T."/>
            <person name="Xia Q."/>
            <person name="Liu S.L."/>
            <person name="Zhang G."/>
            <person name="Li S."/>
            <person name="Li C."/>
            <person name="Liu H."/>
            <person name="Yang L."/>
            <person name="Liu T."/>
            <person name="Zhang X."/>
            <person name="Wu Z."/>
            <person name="Fan W."/>
            <person name="Dang X."/>
            <person name="Xiang H."/>
            <person name="Tao M."/>
            <person name="Li Y."/>
            <person name="Hu J."/>
            <person name="Li Z."/>
            <person name="Lin L."/>
            <person name="Luo J."/>
            <person name="Geng L."/>
            <person name="Wang L."/>
            <person name="Long M."/>
            <person name="Wan Y."/>
            <person name="He N."/>
            <person name="Zhang Z."/>
            <person name="Lu C."/>
            <person name="Keeling P.J."/>
            <person name="Wang J."/>
            <person name="Xiang Z."/>
            <person name="Zhou Z."/>
        </authorList>
    </citation>
    <scope>NUCLEOTIDE SEQUENCE [LARGE SCALE GENOMIC DNA]</scope>
    <source>
        <strain evidence="4">CQ1 / CVCC 102059</strain>
    </source>
</reference>
<keyword evidence="2" id="KW-0812">Transmembrane</keyword>
<protein>
    <submittedName>
        <fullName evidence="3">Uncharacterized protein</fullName>
    </submittedName>
</protein>
<evidence type="ECO:0000256" key="1">
    <source>
        <dbReference type="SAM" id="MobiDB-lite"/>
    </source>
</evidence>
<accession>R0KR43</accession>
<gene>
    <name evidence="3" type="ORF">NBO_381g0003</name>
</gene>
<dbReference type="VEuPathDB" id="MicrosporidiaDB:NBO_381g0003"/>
<proteinExistence type="predicted"/>
<dbReference type="OrthoDB" id="2195370at2759"/>
<name>R0KR43_NOSB1</name>
<organism evidence="3 4">
    <name type="scientific">Nosema bombycis (strain CQ1 / CVCC 102059)</name>
    <name type="common">Microsporidian parasite</name>
    <name type="synonym">Pebrine of silkworm</name>
    <dbReference type="NCBI Taxonomy" id="578461"/>
    <lineage>
        <taxon>Eukaryota</taxon>
        <taxon>Fungi</taxon>
        <taxon>Fungi incertae sedis</taxon>
        <taxon>Microsporidia</taxon>
        <taxon>Nosematidae</taxon>
        <taxon>Nosema</taxon>
    </lineage>
</organism>
<feature type="region of interest" description="Disordered" evidence="1">
    <location>
        <begin position="230"/>
        <end position="261"/>
    </location>
</feature>
<keyword evidence="2" id="KW-1133">Transmembrane helix</keyword>
<feature type="transmembrane region" description="Helical" evidence="2">
    <location>
        <begin position="273"/>
        <end position="299"/>
    </location>
</feature>